<dbReference type="HOGENOM" id="CLU_034652_3_1_6"/>
<proteinExistence type="predicted"/>
<name>E6WP72_PSEUU</name>
<dbReference type="STRING" id="743721.Psesu_0109"/>
<dbReference type="eggNOG" id="COG1858">
    <property type="taxonomic scope" value="Bacteria"/>
</dbReference>
<dbReference type="EMBL" id="CP002446">
    <property type="protein sequence ID" value="ADV25971.1"/>
    <property type="molecule type" value="Genomic_DNA"/>
</dbReference>
<feature type="binding site" description="covalent" evidence="8">
    <location>
        <position position="225"/>
    </location>
    <ligand>
        <name>heme c</name>
        <dbReference type="ChEBI" id="CHEBI:61717"/>
        <label>2</label>
    </ligand>
</feature>
<dbReference type="InterPro" id="IPR004852">
    <property type="entry name" value="Di-haem_cyt_c_peroxidsae"/>
</dbReference>
<evidence type="ECO:0000256" key="5">
    <source>
        <dbReference type="ARBA" id="ARBA00022764"/>
    </source>
</evidence>
<dbReference type="InterPro" id="IPR009056">
    <property type="entry name" value="Cyt_c-like_dom"/>
</dbReference>
<evidence type="ECO:0000256" key="8">
    <source>
        <dbReference type="PIRSR" id="PIRSR000294-1"/>
    </source>
</evidence>
<organism evidence="11 12">
    <name type="scientific">Pseudoxanthomonas suwonensis (strain 11-1)</name>
    <dbReference type="NCBI Taxonomy" id="743721"/>
    <lineage>
        <taxon>Bacteria</taxon>
        <taxon>Pseudomonadati</taxon>
        <taxon>Pseudomonadota</taxon>
        <taxon>Gammaproteobacteria</taxon>
        <taxon>Lysobacterales</taxon>
        <taxon>Lysobacteraceae</taxon>
        <taxon>Pseudoxanthomonas</taxon>
    </lineage>
</organism>
<evidence type="ECO:0000256" key="3">
    <source>
        <dbReference type="ARBA" id="ARBA00022723"/>
    </source>
</evidence>
<comment type="cofactor">
    <cofactor evidence="8">
        <name>heme</name>
        <dbReference type="ChEBI" id="CHEBI:30413"/>
    </cofactor>
    <text evidence="8">Binds 2 heme groups.</text>
</comment>
<evidence type="ECO:0000256" key="7">
    <source>
        <dbReference type="ARBA" id="ARBA00023004"/>
    </source>
</evidence>
<dbReference type="GO" id="GO:0020037">
    <property type="term" value="F:heme binding"/>
    <property type="evidence" value="ECO:0007669"/>
    <property type="project" value="InterPro"/>
</dbReference>
<keyword evidence="6 11" id="KW-0560">Oxidoreductase</keyword>
<dbReference type="InterPro" id="IPR051395">
    <property type="entry name" value="Cytochrome_c_Peroxidase/MauG"/>
</dbReference>
<dbReference type="OrthoDB" id="9805202at2"/>
<keyword evidence="12" id="KW-1185">Reference proteome</keyword>
<comment type="subcellular location">
    <subcellularLocation>
        <location evidence="1">Periplasm</location>
    </subcellularLocation>
</comment>
<feature type="binding site" description="axial binding residue" evidence="9">
    <location>
        <position position="82"/>
    </location>
    <ligand>
        <name>heme c</name>
        <dbReference type="ChEBI" id="CHEBI:61717"/>
        <label>1</label>
    </ligand>
    <ligandPart>
        <name>Fe</name>
        <dbReference type="ChEBI" id="CHEBI:18248"/>
    </ligandPart>
</feature>
<feature type="binding site" description="covalent" evidence="8">
    <location>
        <position position="81"/>
    </location>
    <ligand>
        <name>heme c</name>
        <dbReference type="ChEBI" id="CHEBI:61717"/>
        <label>1</label>
    </ligand>
</feature>
<dbReference type="GO" id="GO:0004130">
    <property type="term" value="F:cytochrome-c peroxidase activity"/>
    <property type="evidence" value="ECO:0007669"/>
    <property type="project" value="UniProtKB-EC"/>
</dbReference>
<reference evidence="11 12" key="1">
    <citation type="submission" date="2011-01" db="EMBL/GenBank/DDBJ databases">
        <title>Complete sequence of Pseudoxanthomonas suwonensis 11-1.</title>
        <authorList>
            <consortium name="US DOE Joint Genome Institute"/>
            <person name="Lucas S."/>
            <person name="Copeland A."/>
            <person name="Lapidus A."/>
            <person name="Cheng J.-F."/>
            <person name="Goodwin L."/>
            <person name="Pitluck S."/>
            <person name="Teshima H."/>
            <person name="Detter J.C."/>
            <person name="Han C."/>
            <person name="Tapia R."/>
            <person name="Land M."/>
            <person name="Hauser L."/>
            <person name="Kyrpides N."/>
            <person name="Ivanova N."/>
            <person name="Ovchinnikova G."/>
            <person name="Siebers A.K."/>
            <person name="Allgaier M."/>
            <person name="Thelen M.P."/>
            <person name="Hugenholtz P."/>
            <person name="Gladden J."/>
            <person name="Woyke T."/>
        </authorList>
    </citation>
    <scope>NUCLEOTIDE SEQUENCE [LARGE SCALE GENOMIC DNA]</scope>
    <source>
        <strain evidence="12">11-1</strain>
    </source>
</reference>
<keyword evidence="2 8" id="KW-0349">Heme</keyword>
<keyword evidence="5" id="KW-0574">Periplasm</keyword>
<dbReference type="EC" id="1.11.1.5" evidence="11"/>
<dbReference type="KEGG" id="psu:Psesu_0109"/>
<dbReference type="PIRSF" id="PIRSF000294">
    <property type="entry name" value="Cytochrome-c_peroxidase"/>
    <property type="match status" value="1"/>
</dbReference>
<dbReference type="PANTHER" id="PTHR30600">
    <property type="entry name" value="CYTOCHROME C PEROXIDASE-RELATED"/>
    <property type="match status" value="1"/>
</dbReference>
<dbReference type="PROSITE" id="PS51007">
    <property type="entry name" value="CYTC"/>
    <property type="match status" value="2"/>
</dbReference>
<dbReference type="GO" id="GO:0009055">
    <property type="term" value="F:electron transfer activity"/>
    <property type="evidence" value="ECO:0007669"/>
    <property type="project" value="InterPro"/>
</dbReference>
<feature type="domain" description="Cytochrome c" evidence="10">
    <location>
        <begin position="56"/>
        <end position="188"/>
    </location>
</feature>
<evidence type="ECO:0000256" key="4">
    <source>
        <dbReference type="ARBA" id="ARBA00022729"/>
    </source>
</evidence>
<keyword evidence="4" id="KW-0732">Signal</keyword>
<feature type="binding site" description="covalent" evidence="8">
    <location>
        <position position="78"/>
    </location>
    <ligand>
        <name>heme c</name>
        <dbReference type="ChEBI" id="CHEBI:61717"/>
        <label>1</label>
    </ligand>
</feature>
<evidence type="ECO:0000256" key="9">
    <source>
        <dbReference type="PIRSR" id="PIRSR000294-2"/>
    </source>
</evidence>
<feature type="binding site" description="covalent" evidence="8">
    <location>
        <position position="222"/>
    </location>
    <ligand>
        <name>heme c</name>
        <dbReference type="ChEBI" id="CHEBI:61717"/>
        <label>2</label>
    </ligand>
</feature>
<dbReference type="AlphaFoldDB" id="E6WP72"/>
<dbReference type="PANTHER" id="PTHR30600:SF10">
    <property type="entry name" value="BLL6722 PROTEIN"/>
    <property type="match status" value="1"/>
</dbReference>
<dbReference type="Proteomes" id="UP000008632">
    <property type="component" value="Chromosome"/>
</dbReference>
<evidence type="ECO:0000313" key="11">
    <source>
        <dbReference type="EMBL" id="ADV25971.1"/>
    </source>
</evidence>
<evidence type="ECO:0000256" key="1">
    <source>
        <dbReference type="ARBA" id="ARBA00004418"/>
    </source>
</evidence>
<dbReference type="Pfam" id="PF03150">
    <property type="entry name" value="CCP_MauG"/>
    <property type="match status" value="1"/>
</dbReference>
<dbReference type="InterPro" id="IPR026259">
    <property type="entry name" value="MauG/Cytc_peroxidase"/>
</dbReference>
<dbReference type="InterPro" id="IPR036909">
    <property type="entry name" value="Cyt_c-like_dom_sf"/>
</dbReference>
<evidence type="ECO:0000259" key="10">
    <source>
        <dbReference type="PROSITE" id="PS51007"/>
    </source>
</evidence>
<keyword evidence="11" id="KW-0575">Peroxidase</keyword>
<keyword evidence="7 9" id="KW-0408">Iron</keyword>
<dbReference type="Gene3D" id="1.10.760.10">
    <property type="entry name" value="Cytochrome c-like domain"/>
    <property type="match status" value="2"/>
</dbReference>
<dbReference type="GO" id="GO:0042597">
    <property type="term" value="C:periplasmic space"/>
    <property type="evidence" value="ECO:0007669"/>
    <property type="project" value="UniProtKB-SubCell"/>
</dbReference>
<evidence type="ECO:0000256" key="2">
    <source>
        <dbReference type="ARBA" id="ARBA00022617"/>
    </source>
</evidence>
<feature type="binding site" description="axial binding residue" evidence="9">
    <location>
        <position position="226"/>
    </location>
    <ligand>
        <name>heme c</name>
        <dbReference type="ChEBI" id="CHEBI:61717"/>
        <label>2</label>
    </ligand>
    <ligandPart>
        <name>Fe</name>
        <dbReference type="ChEBI" id="CHEBI:18248"/>
    </ligandPart>
</feature>
<evidence type="ECO:0000256" key="6">
    <source>
        <dbReference type="ARBA" id="ARBA00023002"/>
    </source>
</evidence>
<keyword evidence="3 9" id="KW-0479">Metal-binding</keyword>
<dbReference type="GO" id="GO:0046872">
    <property type="term" value="F:metal ion binding"/>
    <property type="evidence" value="ECO:0007669"/>
    <property type="project" value="UniProtKB-KW"/>
</dbReference>
<protein>
    <submittedName>
        <fullName evidence="11">Cytochrome-c peroxidase</fullName>
        <ecNumber evidence="11">1.11.1.5</ecNumber>
    </submittedName>
</protein>
<gene>
    <name evidence="11" type="ordered locus">Psesu_0109</name>
</gene>
<dbReference type="SUPFAM" id="SSF46626">
    <property type="entry name" value="Cytochrome c"/>
    <property type="match status" value="2"/>
</dbReference>
<evidence type="ECO:0000313" key="12">
    <source>
        <dbReference type="Proteomes" id="UP000008632"/>
    </source>
</evidence>
<feature type="domain" description="Cytochrome c" evidence="10">
    <location>
        <begin position="207"/>
        <end position="334"/>
    </location>
</feature>
<accession>E6WP72</accession>
<sequence>MHAAAPSNRRRRASTHGLRLALGLGLAGVVLAAMPWLASGAAGTAAPVDAGGVAALRIALGERLFFEPLLSSDRSVSCASCHKPEYAFADNVPLSRGVAGRLGRRNTPAVLNTAARTSMFWDGRAETLEEQAIFPIENPVEMDLPVAQALERLNADPGYREAFQAAYGGPATARSLGRALAAYQKTLESGDSPYDRYARGDDLAISESARRGRMLFIGKGKCADCHSGEDFTSDRFRNIGLFNGSALSDRGRGEVTGNPADDGQFKVPSLRNVAVTAPYMHNGMFATLREVLDYYNDPDRIVPDAHGRDATMPGSLGLAPQDLDDLEAFLVALTDERYAPLLDARR</sequence>
<comment type="PTM">
    <text evidence="8">Binds 2 heme groups per subunit.</text>
</comment>